<accession>S9S0D5</accession>
<gene>
    <name evidence="1" type="ORF">Salmuc_05631</name>
</gene>
<dbReference type="Proteomes" id="UP000015347">
    <property type="component" value="Unassembled WGS sequence"/>
</dbReference>
<dbReference type="AlphaFoldDB" id="S9S0D5"/>
<evidence type="ECO:0000313" key="2">
    <source>
        <dbReference type="Proteomes" id="UP000015347"/>
    </source>
</evidence>
<name>S9S0D5_9RHOB</name>
<sequence>MAPCSFSSVFSGRAVVSAGLGVGLVGLPQNKEGRWSGPARPPVRGVRACLDARGYTRFAPPWQG</sequence>
<dbReference type="EMBL" id="APVH01000035">
    <property type="protein sequence ID" value="EPX79689.1"/>
    <property type="molecule type" value="Genomic_DNA"/>
</dbReference>
<evidence type="ECO:0000313" key="1">
    <source>
        <dbReference type="EMBL" id="EPX79689.1"/>
    </source>
</evidence>
<dbReference type="HOGENOM" id="CLU_2865266_0_0_5"/>
<protein>
    <submittedName>
        <fullName evidence="1">Uncharacterized protein</fullName>
    </submittedName>
</protein>
<reference evidence="2" key="1">
    <citation type="journal article" date="2014" name="Stand. Genomic Sci.">
        <title>Genome sequence of the exopolysaccharide-producing Salipiger mucosus type strain (DSM 16094(T)), a moderately halophilic member of the Roseobacter clade.</title>
        <authorList>
            <person name="Riedel T."/>
            <person name="Spring S."/>
            <person name="Fiebig A."/>
            <person name="Petersen J."/>
            <person name="Kyrpides N.C."/>
            <person name="Goker M."/>
            <person name="Klenk H.P."/>
        </authorList>
    </citation>
    <scope>NUCLEOTIDE SEQUENCE [LARGE SCALE GENOMIC DNA]</scope>
    <source>
        <strain evidence="2">DSM 16094</strain>
    </source>
</reference>
<proteinExistence type="predicted"/>
<keyword evidence="2" id="KW-1185">Reference proteome</keyword>
<comment type="caution">
    <text evidence="1">The sequence shown here is derived from an EMBL/GenBank/DDBJ whole genome shotgun (WGS) entry which is preliminary data.</text>
</comment>
<organism evidence="1 2">
    <name type="scientific">Salipiger mucosus DSM 16094</name>
    <dbReference type="NCBI Taxonomy" id="1123237"/>
    <lineage>
        <taxon>Bacteria</taxon>
        <taxon>Pseudomonadati</taxon>
        <taxon>Pseudomonadota</taxon>
        <taxon>Alphaproteobacteria</taxon>
        <taxon>Rhodobacterales</taxon>
        <taxon>Roseobacteraceae</taxon>
        <taxon>Salipiger</taxon>
    </lineage>
</organism>